<proteinExistence type="predicted"/>
<dbReference type="KEGG" id="ppp:112276740"/>
<dbReference type="EnsemblPlants" id="Pp3c24_20560V3.2">
    <property type="protein sequence ID" value="PAC:32910014.CDS.1"/>
    <property type="gene ID" value="Pp3c24_20560"/>
</dbReference>
<organism evidence="4 5">
    <name type="scientific">Physcomitrium patens</name>
    <name type="common">Spreading-leaved earth moss</name>
    <name type="synonym">Physcomitrella patens</name>
    <dbReference type="NCBI Taxonomy" id="3218"/>
    <lineage>
        <taxon>Eukaryota</taxon>
        <taxon>Viridiplantae</taxon>
        <taxon>Streptophyta</taxon>
        <taxon>Embryophyta</taxon>
        <taxon>Bryophyta</taxon>
        <taxon>Bryophytina</taxon>
        <taxon>Bryopsida</taxon>
        <taxon>Funariidae</taxon>
        <taxon>Funariales</taxon>
        <taxon>Funariaceae</taxon>
        <taxon>Physcomitrium</taxon>
    </lineage>
</organism>
<reference evidence="4 5" key="1">
    <citation type="journal article" date="2008" name="Science">
        <title>The Physcomitrella genome reveals evolutionary insights into the conquest of land by plants.</title>
        <authorList>
            <person name="Rensing S."/>
            <person name="Lang D."/>
            <person name="Zimmer A."/>
            <person name="Terry A."/>
            <person name="Salamov A."/>
            <person name="Shapiro H."/>
            <person name="Nishiyama T."/>
            <person name="Perroud P.-F."/>
            <person name="Lindquist E."/>
            <person name="Kamisugi Y."/>
            <person name="Tanahashi T."/>
            <person name="Sakakibara K."/>
            <person name="Fujita T."/>
            <person name="Oishi K."/>
            <person name="Shin-I T."/>
            <person name="Kuroki Y."/>
            <person name="Toyoda A."/>
            <person name="Suzuki Y."/>
            <person name="Hashimoto A."/>
            <person name="Yamaguchi K."/>
            <person name="Sugano A."/>
            <person name="Kohara Y."/>
            <person name="Fujiyama A."/>
            <person name="Anterola A."/>
            <person name="Aoki S."/>
            <person name="Ashton N."/>
            <person name="Barbazuk W.B."/>
            <person name="Barker E."/>
            <person name="Bennetzen J."/>
            <person name="Bezanilla M."/>
            <person name="Blankenship R."/>
            <person name="Cho S.H."/>
            <person name="Dutcher S."/>
            <person name="Estelle M."/>
            <person name="Fawcett J.A."/>
            <person name="Gundlach H."/>
            <person name="Hanada K."/>
            <person name="Heyl A."/>
            <person name="Hicks K.A."/>
            <person name="Hugh J."/>
            <person name="Lohr M."/>
            <person name="Mayer K."/>
            <person name="Melkozernov A."/>
            <person name="Murata T."/>
            <person name="Nelson D."/>
            <person name="Pils B."/>
            <person name="Prigge M."/>
            <person name="Reiss B."/>
            <person name="Renner T."/>
            <person name="Rombauts S."/>
            <person name="Rushton P."/>
            <person name="Sanderfoot A."/>
            <person name="Schween G."/>
            <person name="Shiu S.-H."/>
            <person name="Stueber K."/>
            <person name="Theodoulou F.L."/>
            <person name="Tu H."/>
            <person name="Van de Peer Y."/>
            <person name="Verrier P.J."/>
            <person name="Waters E."/>
            <person name="Wood A."/>
            <person name="Yang L."/>
            <person name="Cove D."/>
            <person name="Cuming A."/>
            <person name="Hasebe M."/>
            <person name="Lucas S."/>
            <person name="Mishler D.B."/>
            <person name="Reski R."/>
            <person name="Grigoriev I."/>
            <person name="Quatrano R.S."/>
            <person name="Boore J.L."/>
        </authorList>
    </citation>
    <scope>NUCLEOTIDE SEQUENCE [LARGE SCALE GENOMIC DNA]</scope>
    <source>
        <strain evidence="4 5">cv. Gransden 2004</strain>
    </source>
</reference>
<dbReference type="Proteomes" id="UP000006727">
    <property type="component" value="Chromosome 24"/>
</dbReference>
<evidence type="ECO:0000313" key="4">
    <source>
        <dbReference type="EnsemblPlants" id="PAC:32910015.CDS.1"/>
    </source>
</evidence>
<evidence type="ECO:0000256" key="1">
    <source>
        <dbReference type="ARBA" id="ARBA00023013"/>
    </source>
</evidence>
<dbReference type="GO" id="GO:0004860">
    <property type="term" value="F:protein kinase inhibitor activity"/>
    <property type="evidence" value="ECO:0007669"/>
    <property type="project" value="UniProtKB-KW"/>
</dbReference>
<dbReference type="EMBL" id="ABEU02000024">
    <property type="status" value="NOT_ANNOTATED_CDS"/>
    <property type="molecule type" value="Genomic_DNA"/>
</dbReference>
<dbReference type="GeneID" id="112276740"/>
<dbReference type="Gramene" id="Pp3c24_20560V3.2">
    <property type="protein sequence ID" value="PAC:32910014.CDS.1"/>
    <property type="gene ID" value="Pp3c24_20560"/>
</dbReference>
<dbReference type="AlphaFoldDB" id="A0A7I3YYZ1"/>
<dbReference type="Gramene" id="Pp3c24_20560V3.3">
    <property type="protein sequence ID" value="PAC:32910015.CDS.1"/>
    <property type="gene ID" value="Pp3c24_20560"/>
</dbReference>
<evidence type="ECO:0000256" key="3">
    <source>
        <dbReference type="SAM" id="MobiDB-lite"/>
    </source>
</evidence>
<keyword evidence="2" id="KW-0131">Cell cycle</keyword>
<keyword evidence="5" id="KW-1185">Reference proteome</keyword>
<evidence type="ECO:0000313" key="5">
    <source>
        <dbReference type="Proteomes" id="UP000006727"/>
    </source>
</evidence>
<evidence type="ECO:0000256" key="2">
    <source>
        <dbReference type="ARBA" id="ARBA00023306"/>
    </source>
</evidence>
<gene>
    <name evidence="4" type="primary">LOC112276740</name>
</gene>
<dbReference type="InterPro" id="IPR040389">
    <property type="entry name" value="SMR"/>
</dbReference>
<feature type="compositionally biased region" description="Low complexity" evidence="3">
    <location>
        <begin position="53"/>
        <end position="66"/>
    </location>
</feature>
<dbReference type="PANTHER" id="PTHR33142:SF8">
    <property type="entry name" value="CYCLIN-DEPENDENT PROTEIN KINASE INHIBITOR SMR9"/>
    <property type="match status" value="1"/>
</dbReference>
<keyword evidence="1" id="KW-0649">Protein kinase inhibitor</keyword>
<dbReference type="EnsemblPlants" id="Pp3c24_20560V3.3">
    <property type="protein sequence ID" value="PAC:32910015.CDS.1"/>
    <property type="gene ID" value="Pp3c24_20560"/>
</dbReference>
<sequence>MASTMLFSQSAQESMKSMGLGQGHVSLDTWECQLPKHRPVRTATSSSKVRGGSRTTSKSVSISKSSLSLDMSLLRENEPAHEDAGELGCETPKSNEHRIPAVDIDACPPAPKKPRGMGRLVLACATECENSDIRQPDLGLQLSPCYLF</sequence>
<reference evidence="4 5" key="2">
    <citation type="journal article" date="2018" name="Plant J.">
        <title>The Physcomitrella patens chromosome-scale assembly reveals moss genome structure and evolution.</title>
        <authorList>
            <person name="Lang D."/>
            <person name="Ullrich K.K."/>
            <person name="Murat F."/>
            <person name="Fuchs J."/>
            <person name="Jenkins J."/>
            <person name="Haas F.B."/>
            <person name="Piednoel M."/>
            <person name="Gundlach H."/>
            <person name="Van Bel M."/>
            <person name="Meyberg R."/>
            <person name="Vives C."/>
            <person name="Morata J."/>
            <person name="Symeonidi A."/>
            <person name="Hiss M."/>
            <person name="Muchero W."/>
            <person name="Kamisugi Y."/>
            <person name="Saleh O."/>
            <person name="Blanc G."/>
            <person name="Decker E.L."/>
            <person name="van Gessel N."/>
            <person name="Grimwood J."/>
            <person name="Hayes R.D."/>
            <person name="Graham S.W."/>
            <person name="Gunter L.E."/>
            <person name="McDaniel S.F."/>
            <person name="Hoernstein S.N.W."/>
            <person name="Larsson A."/>
            <person name="Li F.W."/>
            <person name="Perroud P.F."/>
            <person name="Phillips J."/>
            <person name="Ranjan P."/>
            <person name="Rokshar D.S."/>
            <person name="Rothfels C.J."/>
            <person name="Schneider L."/>
            <person name="Shu S."/>
            <person name="Stevenson D.W."/>
            <person name="Thummler F."/>
            <person name="Tillich M."/>
            <person name="Villarreal Aguilar J.C."/>
            <person name="Widiez T."/>
            <person name="Wong G.K."/>
            <person name="Wymore A."/>
            <person name="Zhang Y."/>
            <person name="Zimmer A.D."/>
            <person name="Quatrano R.S."/>
            <person name="Mayer K.F.X."/>
            <person name="Goodstein D."/>
            <person name="Casacuberta J.M."/>
            <person name="Vandepoele K."/>
            <person name="Reski R."/>
            <person name="Cuming A.C."/>
            <person name="Tuskan G.A."/>
            <person name="Maumus F."/>
            <person name="Salse J."/>
            <person name="Schmutz J."/>
            <person name="Rensing S.A."/>
        </authorList>
    </citation>
    <scope>NUCLEOTIDE SEQUENCE [LARGE SCALE GENOMIC DNA]</scope>
    <source>
        <strain evidence="4 5">cv. Gransden 2004</strain>
    </source>
</reference>
<dbReference type="GO" id="GO:0032875">
    <property type="term" value="P:regulation of DNA endoreduplication"/>
    <property type="evidence" value="ECO:0007669"/>
    <property type="project" value="InterPro"/>
</dbReference>
<accession>A0A7I3YYZ1</accession>
<reference evidence="4" key="3">
    <citation type="submission" date="2020-12" db="UniProtKB">
        <authorList>
            <consortium name="EnsemblPlants"/>
        </authorList>
    </citation>
    <scope>IDENTIFICATION</scope>
</reference>
<dbReference type="FunCoup" id="A0A7I3YYZ1">
    <property type="interactions" value="5"/>
</dbReference>
<name>A0A7I3YYZ1_PHYPA</name>
<dbReference type="PANTHER" id="PTHR33142">
    <property type="entry name" value="CYCLIN-DEPENDENT PROTEIN KINASE INHIBITOR SMR13"/>
    <property type="match status" value="1"/>
</dbReference>
<feature type="region of interest" description="Disordered" evidence="3">
    <location>
        <begin position="35"/>
        <end position="66"/>
    </location>
</feature>
<dbReference type="OrthoDB" id="1840446at2759"/>
<dbReference type="RefSeq" id="XP_024364141.1">
    <property type="nucleotide sequence ID" value="XM_024508373.2"/>
</dbReference>
<protein>
    <submittedName>
        <fullName evidence="4">Uncharacterized protein</fullName>
    </submittedName>
</protein>